<evidence type="ECO:0000259" key="6">
    <source>
        <dbReference type="Pfam" id="PF00916"/>
    </source>
</evidence>
<dbReference type="InterPro" id="IPR011547">
    <property type="entry name" value="SLC26A/SulP_dom"/>
</dbReference>
<keyword evidence="4 5" id="KW-0472">Membrane</keyword>
<sequence>MNSNSPVNPTKSYSNKILSLRSHYSTSQSNSKMIPLEPDYESSTNLRKDTVKSLSFNKEMSDDFDHNLLLDEESDILSPFKLDEITRTPTVQPSRSNFDAEIFPDERAPLLPRMESFNLLQNNKPKSLIEHCTQGLVDSFLSLPAVFLGLMLTILDAMSYGIIIFPASDKVVPETAARAGISMFLASSVIAQTLYTFGSGFKGVNGSMMIEVMPFLHLICKKVEDNMYDQSDSAKMATIMVAYAVGTLLTGTVFLLLGVFKLGNVVQFFPRLKLWLSSLTLAVFLKLLQRKITHALFVPLFYALVPVVFYVVVNVIFKFSLEELRELGWLFDLPGGDTAFYEFYTYYDFYQVDVKTVFACFPIMMALTFFGVLHVPINVPALSVSTKQDVYINREIVLHGVSNLIAGLFGTCQNYLVYTNSVLIYRSGGKTRITGFLLSLAILCAFLFGGSAIGLIPVIVVGSLIFHLAIDLVKESVYDTYRNTSSVEYATILGIIIIMTVVGFTEGIIAGIVFASVFFVYMYSQKSIIRSSSDGTENRSTIHRPYRQQKFLDAIGKQIVVVKLSGFLFF</sequence>
<dbReference type="Pfam" id="PF00916">
    <property type="entry name" value="Sulfate_transp"/>
    <property type="match status" value="2"/>
</dbReference>
<evidence type="ECO:0000256" key="3">
    <source>
        <dbReference type="ARBA" id="ARBA00022989"/>
    </source>
</evidence>
<protein>
    <recommendedName>
        <fullName evidence="6">SLC26A/SulP transporter domain-containing protein</fullName>
    </recommendedName>
</protein>
<dbReference type="InterPro" id="IPR052706">
    <property type="entry name" value="Membrane-Transporter-like"/>
</dbReference>
<evidence type="ECO:0000256" key="4">
    <source>
        <dbReference type="ARBA" id="ARBA00023136"/>
    </source>
</evidence>
<proteinExistence type="predicted"/>
<name>A0AAD5TYR8_9FUNG</name>
<dbReference type="AlphaFoldDB" id="A0AAD5TYR8"/>
<dbReference type="GO" id="GO:0016020">
    <property type="term" value="C:membrane"/>
    <property type="evidence" value="ECO:0007669"/>
    <property type="project" value="UniProtKB-SubCell"/>
</dbReference>
<dbReference type="EMBL" id="JADGJW010001283">
    <property type="protein sequence ID" value="KAJ3204599.1"/>
    <property type="molecule type" value="Genomic_DNA"/>
</dbReference>
<evidence type="ECO:0000313" key="7">
    <source>
        <dbReference type="EMBL" id="KAJ3204599.1"/>
    </source>
</evidence>
<feature type="domain" description="SLC26A/SulP transporter" evidence="6">
    <location>
        <begin position="143"/>
        <end position="271"/>
    </location>
</feature>
<feature type="transmembrane region" description="Helical" evidence="5">
    <location>
        <begin position="437"/>
        <end position="470"/>
    </location>
</feature>
<comment type="subcellular location">
    <subcellularLocation>
        <location evidence="1">Membrane</location>
        <topology evidence="1">Multi-pass membrane protein</topology>
    </subcellularLocation>
</comment>
<gene>
    <name evidence="7" type="ORF">HK099_001084</name>
</gene>
<feature type="transmembrane region" description="Helical" evidence="5">
    <location>
        <begin position="490"/>
        <end position="523"/>
    </location>
</feature>
<evidence type="ECO:0000313" key="8">
    <source>
        <dbReference type="Proteomes" id="UP001211065"/>
    </source>
</evidence>
<keyword evidence="3 5" id="KW-1133">Transmembrane helix</keyword>
<feature type="transmembrane region" description="Helical" evidence="5">
    <location>
        <begin position="140"/>
        <end position="165"/>
    </location>
</feature>
<evidence type="ECO:0000256" key="1">
    <source>
        <dbReference type="ARBA" id="ARBA00004141"/>
    </source>
</evidence>
<keyword evidence="2 5" id="KW-0812">Transmembrane</keyword>
<feature type="transmembrane region" description="Helical" evidence="5">
    <location>
        <begin position="397"/>
        <end position="417"/>
    </location>
</feature>
<evidence type="ECO:0000256" key="5">
    <source>
        <dbReference type="SAM" id="Phobius"/>
    </source>
</evidence>
<reference evidence="7" key="1">
    <citation type="submission" date="2020-05" db="EMBL/GenBank/DDBJ databases">
        <title>Phylogenomic resolution of chytrid fungi.</title>
        <authorList>
            <person name="Stajich J.E."/>
            <person name="Amses K."/>
            <person name="Simmons R."/>
            <person name="Seto K."/>
            <person name="Myers J."/>
            <person name="Bonds A."/>
            <person name="Quandt C.A."/>
            <person name="Barry K."/>
            <person name="Liu P."/>
            <person name="Grigoriev I."/>
            <person name="Longcore J.E."/>
            <person name="James T.Y."/>
        </authorList>
    </citation>
    <scope>NUCLEOTIDE SEQUENCE</scope>
    <source>
        <strain evidence="7">JEL0476</strain>
    </source>
</reference>
<feature type="non-terminal residue" evidence="7">
    <location>
        <position position="570"/>
    </location>
</feature>
<feature type="transmembrane region" description="Helical" evidence="5">
    <location>
        <begin position="300"/>
        <end position="321"/>
    </location>
</feature>
<feature type="transmembrane region" description="Helical" evidence="5">
    <location>
        <begin position="356"/>
        <end position="377"/>
    </location>
</feature>
<dbReference type="Proteomes" id="UP001211065">
    <property type="component" value="Unassembled WGS sequence"/>
</dbReference>
<dbReference type="PANTHER" id="PTHR43310">
    <property type="entry name" value="SULFATE TRANSPORTER YBAR-RELATED"/>
    <property type="match status" value="1"/>
</dbReference>
<feature type="transmembrane region" description="Helical" evidence="5">
    <location>
        <begin position="177"/>
        <end position="197"/>
    </location>
</feature>
<accession>A0AAD5TYR8</accession>
<comment type="caution">
    <text evidence="7">The sequence shown here is derived from an EMBL/GenBank/DDBJ whole genome shotgun (WGS) entry which is preliminary data.</text>
</comment>
<feature type="domain" description="SLC26A/SulP transporter" evidence="6">
    <location>
        <begin position="276"/>
        <end position="492"/>
    </location>
</feature>
<feature type="transmembrane region" description="Helical" evidence="5">
    <location>
        <begin position="241"/>
        <end position="260"/>
    </location>
</feature>
<evidence type="ECO:0000256" key="2">
    <source>
        <dbReference type="ARBA" id="ARBA00022692"/>
    </source>
</evidence>
<organism evidence="7 8">
    <name type="scientific">Clydaea vesicula</name>
    <dbReference type="NCBI Taxonomy" id="447962"/>
    <lineage>
        <taxon>Eukaryota</taxon>
        <taxon>Fungi</taxon>
        <taxon>Fungi incertae sedis</taxon>
        <taxon>Chytridiomycota</taxon>
        <taxon>Chytridiomycota incertae sedis</taxon>
        <taxon>Chytridiomycetes</taxon>
        <taxon>Lobulomycetales</taxon>
        <taxon>Lobulomycetaceae</taxon>
        <taxon>Clydaea</taxon>
    </lineage>
</organism>
<dbReference type="PANTHER" id="PTHR43310:SF4">
    <property type="entry name" value="AFR304WP"/>
    <property type="match status" value="1"/>
</dbReference>
<keyword evidence="8" id="KW-1185">Reference proteome</keyword>